<dbReference type="PATRIC" id="fig|448.7.peg.2329"/>
<reference evidence="3 4" key="1">
    <citation type="submission" date="2015-11" db="EMBL/GenBank/DDBJ databases">
        <title>Genomic analysis of 38 Legionella species identifies large and diverse effector repertoires.</title>
        <authorList>
            <person name="Burstein D."/>
            <person name="Amaro F."/>
            <person name="Zusman T."/>
            <person name="Lifshitz Z."/>
            <person name="Cohen O."/>
            <person name="Gilbert J.A."/>
            <person name="Pupko T."/>
            <person name="Shuman H.A."/>
            <person name="Segal G."/>
        </authorList>
    </citation>
    <scope>NUCLEOTIDE SEQUENCE [LARGE SCALE GENOMIC DNA]</scope>
    <source>
        <strain evidence="3 4">SE-32A-C8</strain>
    </source>
</reference>
<dbReference type="Gene3D" id="3.40.50.2300">
    <property type="match status" value="1"/>
</dbReference>
<sequence length="322" mass="37524">MNVLNTNIMSFYHPTKVVFLDDNQAFLDAVALELYEQENLLMFTNPDSAMEQCKNSNESIFQFTAMEKENNNLDLNGNSITTTFNMVNMIYEPSRFNNVAVLVVDYSMPKINGIEFCKQLRDRNIYKILLTAEADSDIAINAFNDGIIDKFILKTHANLFEQLKIYINELTNKYFINFSRDSLNYGGGSLKSLLNNDSFKDLFNKIIKQNAAIEYYLIDRLGSFLFLTRDGKPTWLLISDQDKINSQVDLLKDYSFPDELIKKIKEKENILFLFSENEYKEDLVEWKKYIFESQKLDDNYNFSIVVGNLTNSIDWDKVVSYQ</sequence>
<comment type="caution">
    <text evidence="3">The sequence shown here is derived from an EMBL/GenBank/DDBJ whole genome shotgun (WGS) entry which is preliminary data.</text>
</comment>
<keyword evidence="4" id="KW-1185">Reference proteome</keyword>
<dbReference type="SUPFAM" id="SSF52172">
    <property type="entry name" value="CheY-like"/>
    <property type="match status" value="1"/>
</dbReference>
<organism evidence="3 4">
    <name type="scientific">Legionella erythra</name>
    <dbReference type="NCBI Taxonomy" id="448"/>
    <lineage>
        <taxon>Bacteria</taxon>
        <taxon>Pseudomonadati</taxon>
        <taxon>Pseudomonadota</taxon>
        <taxon>Gammaproteobacteria</taxon>
        <taxon>Legionellales</taxon>
        <taxon>Legionellaceae</taxon>
        <taxon>Legionella</taxon>
    </lineage>
</organism>
<dbReference type="Proteomes" id="UP000054773">
    <property type="component" value="Unassembled WGS sequence"/>
</dbReference>
<dbReference type="EMBL" id="LNYA01000033">
    <property type="protein sequence ID" value="KTC95659.1"/>
    <property type="molecule type" value="Genomic_DNA"/>
</dbReference>
<feature type="domain" description="Response regulatory" evidence="2">
    <location>
        <begin position="16"/>
        <end position="168"/>
    </location>
</feature>
<dbReference type="Pfam" id="PF00072">
    <property type="entry name" value="Response_reg"/>
    <property type="match status" value="1"/>
</dbReference>
<proteinExistence type="predicted"/>
<name>A0A0W0TJH2_LEGER</name>
<dbReference type="InterPro" id="IPR011006">
    <property type="entry name" value="CheY-like_superfamily"/>
</dbReference>
<dbReference type="OrthoDB" id="5697380at2"/>
<keyword evidence="1" id="KW-0597">Phosphoprotein</keyword>
<evidence type="ECO:0000313" key="3">
    <source>
        <dbReference type="EMBL" id="KTC95659.1"/>
    </source>
</evidence>
<dbReference type="STRING" id="448.Lery_2218"/>
<protein>
    <submittedName>
        <fullName evidence="3">Two component response regulator</fullName>
    </submittedName>
</protein>
<evidence type="ECO:0000256" key="1">
    <source>
        <dbReference type="PROSITE-ProRule" id="PRU00169"/>
    </source>
</evidence>
<dbReference type="RefSeq" id="WP_058527347.1">
    <property type="nucleotide sequence ID" value="NZ_CAAAHY010000011.1"/>
</dbReference>
<gene>
    <name evidence="3" type="ORF">Lery_2218</name>
</gene>
<feature type="modified residue" description="4-aspartylphosphate" evidence="1">
    <location>
        <position position="105"/>
    </location>
</feature>
<evidence type="ECO:0000313" key="4">
    <source>
        <dbReference type="Proteomes" id="UP000054773"/>
    </source>
</evidence>
<evidence type="ECO:0000259" key="2">
    <source>
        <dbReference type="PROSITE" id="PS50110"/>
    </source>
</evidence>
<dbReference type="GO" id="GO:0000160">
    <property type="term" value="P:phosphorelay signal transduction system"/>
    <property type="evidence" value="ECO:0007669"/>
    <property type="project" value="InterPro"/>
</dbReference>
<dbReference type="InterPro" id="IPR001789">
    <property type="entry name" value="Sig_transdc_resp-reg_receiver"/>
</dbReference>
<dbReference type="AlphaFoldDB" id="A0A0W0TJH2"/>
<accession>A0A0W0TJH2</accession>
<dbReference type="PROSITE" id="PS50110">
    <property type="entry name" value="RESPONSE_REGULATORY"/>
    <property type="match status" value="1"/>
</dbReference>